<proteinExistence type="predicted"/>
<feature type="coiled-coil region" evidence="1">
    <location>
        <begin position="653"/>
        <end position="687"/>
    </location>
</feature>
<dbReference type="AlphaFoldDB" id="H3GZ37"/>
<protein>
    <submittedName>
        <fullName evidence="3">Uncharacterized protein</fullName>
    </submittedName>
</protein>
<dbReference type="EMBL" id="DS566078">
    <property type="status" value="NOT_ANNOTATED_CDS"/>
    <property type="molecule type" value="Genomic_DNA"/>
</dbReference>
<dbReference type="PANTHER" id="PTHR18950">
    <property type="entry name" value="PROGESTERONE-INDUCED BLOCKING FACTOR 1"/>
    <property type="match status" value="1"/>
</dbReference>
<keyword evidence="4" id="KW-1185">Reference proteome</keyword>
<dbReference type="InParanoid" id="H3GZ37"/>
<feature type="coiled-coil region" evidence="1">
    <location>
        <begin position="298"/>
        <end position="426"/>
    </location>
</feature>
<reference evidence="3" key="2">
    <citation type="submission" date="2015-06" db="UniProtKB">
        <authorList>
            <consortium name="EnsemblProtists"/>
        </authorList>
    </citation>
    <scope>IDENTIFICATION</scope>
    <source>
        <strain evidence="3">Pr102</strain>
    </source>
</reference>
<dbReference type="SUPFAM" id="SSF48452">
    <property type="entry name" value="TPR-like"/>
    <property type="match status" value="1"/>
</dbReference>
<name>H3GZ37_PHYRM</name>
<dbReference type="EnsemblProtists" id="Phyra83018">
    <property type="protein sequence ID" value="Phyra83018"/>
    <property type="gene ID" value="Phyra83018"/>
</dbReference>
<evidence type="ECO:0000256" key="2">
    <source>
        <dbReference type="SAM" id="MobiDB-lite"/>
    </source>
</evidence>
<feature type="coiled-coil region" evidence="1">
    <location>
        <begin position="157"/>
        <end position="209"/>
    </location>
</feature>
<dbReference type="STRING" id="164328.H3GZ37"/>
<feature type="region of interest" description="Disordered" evidence="2">
    <location>
        <begin position="39"/>
        <end position="65"/>
    </location>
</feature>
<feature type="compositionally biased region" description="Low complexity" evidence="2">
    <location>
        <begin position="863"/>
        <end position="880"/>
    </location>
</feature>
<evidence type="ECO:0000256" key="1">
    <source>
        <dbReference type="SAM" id="Coils"/>
    </source>
</evidence>
<dbReference type="GO" id="GO:0005815">
    <property type="term" value="C:microtubule organizing center"/>
    <property type="evidence" value="ECO:0000318"/>
    <property type="project" value="GO_Central"/>
</dbReference>
<dbReference type="VEuPathDB" id="FungiDB:KRP22_3935"/>
<evidence type="ECO:0000313" key="3">
    <source>
        <dbReference type="EnsemblProtists" id="Phyra83018"/>
    </source>
</evidence>
<organism evidence="3 4">
    <name type="scientific">Phytophthora ramorum</name>
    <name type="common">Sudden oak death agent</name>
    <dbReference type="NCBI Taxonomy" id="164328"/>
    <lineage>
        <taxon>Eukaryota</taxon>
        <taxon>Sar</taxon>
        <taxon>Stramenopiles</taxon>
        <taxon>Oomycota</taxon>
        <taxon>Peronosporomycetes</taxon>
        <taxon>Peronosporales</taxon>
        <taxon>Peronosporaceae</taxon>
        <taxon>Phytophthora</taxon>
    </lineage>
</organism>
<reference evidence="4" key="1">
    <citation type="journal article" date="2006" name="Science">
        <title>Phytophthora genome sequences uncover evolutionary origins and mechanisms of pathogenesis.</title>
        <authorList>
            <person name="Tyler B.M."/>
            <person name="Tripathy S."/>
            <person name="Zhang X."/>
            <person name="Dehal P."/>
            <person name="Jiang R.H."/>
            <person name="Aerts A."/>
            <person name="Arredondo F.D."/>
            <person name="Baxter L."/>
            <person name="Bensasson D."/>
            <person name="Beynon J.L."/>
            <person name="Chapman J."/>
            <person name="Damasceno C.M."/>
            <person name="Dorrance A.E."/>
            <person name="Dou D."/>
            <person name="Dickerman A.W."/>
            <person name="Dubchak I.L."/>
            <person name="Garbelotto M."/>
            <person name="Gijzen M."/>
            <person name="Gordon S.G."/>
            <person name="Govers F."/>
            <person name="Grunwald N.J."/>
            <person name="Huang W."/>
            <person name="Ivors K.L."/>
            <person name="Jones R.W."/>
            <person name="Kamoun S."/>
            <person name="Krampis K."/>
            <person name="Lamour K.H."/>
            <person name="Lee M.K."/>
            <person name="McDonald W.H."/>
            <person name="Medina M."/>
            <person name="Meijer H.J."/>
            <person name="Nordberg E.K."/>
            <person name="Maclean D.J."/>
            <person name="Ospina-Giraldo M.D."/>
            <person name="Morris P.F."/>
            <person name="Phuntumart V."/>
            <person name="Putnam N.H."/>
            <person name="Rash S."/>
            <person name="Rose J.K."/>
            <person name="Sakihama Y."/>
            <person name="Salamov A.A."/>
            <person name="Savidor A."/>
            <person name="Scheuring C.F."/>
            <person name="Smith B.M."/>
            <person name="Sobral B.W."/>
            <person name="Terry A."/>
            <person name="Torto-Alalibo T.A."/>
            <person name="Win J."/>
            <person name="Xu Z."/>
            <person name="Zhang H."/>
            <person name="Grigoriev I.V."/>
            <person name="Rokhsar D.S."/>
            <person name="Boore J.L."/>
        </authorList>
    </citation>
    <scope>NUCLEOTIDE SEQUENCE [LARGE SCALE GENOMIC DNA]</scope>
    <source>
        <strain evidence="4">Pr102</strain>
    </source>
</reference>
<feature type="coiled-coil region" evidence="1">
    <location>
        <begin position="721"/>
        <end position="772"/>
    </location>
</feature>
<dbReference type="InterPro" id="IPR011990">
    <property type="entry name" value="TPR-like_helical_dom_sf"/>
</dbReference>
<dbReference type="Proteomes" id="UP000005238">
    <property type="component" value="Unassembled WGS sequence"/>
</dbReference>
<dbReference type="VEuPathDB" id="FungiDB:KRP22_3934"/>
<dbReference type="VEuPathDB" id="FungiDB:KRP23_12930"/>
<keyword evidence="1" id="KW-0175">Coiled coil</keyword>
<dbReference type="InterPro" id="IPR026205">
    <property type="entry name" value="PIBF1"/>
</dbReference>
<dbReference type="HOGENOM" id="CLU_008411_0_0_1"/>
<feature type="compositionally biased region" description="Basic and acidic residues" evidence="2">
    <location>
        <begin position="851"/>
        <end position="862"/>
    </location>
</feature>
<dbReference type="GO" id="GO:0060271">
    <property type="term" value="P:cilium assembly"/>
    <property type="evidence" value="ECO:0000318"/>
    <property type="project" value="GO_Central"/>
</dbReference>
<feature type="coiled-coil region" evidence="1">
    <location>
        <begin position="538"/>
        <end position="597"/>
    </location>
</feature>
<feature type="region of interest" description="Disordered" evidence="2">
    <location>
        <begin position="832"/>
        <end position="880"/>
    </location>
</feature>
<dbReference type="eggNOG" id="ENOG502QRKC">
    <property type="taxonomic scope" value="Eukaryota"/>
</dbReference>
<dbReference type="PANTHER" id="PTHR18950:SF0">
    <property type="entry name" value="PROGESTERONE IMMUNOMODULATORY BINDING FACTOR 1"/>
    <property type="match status" value="1"/>
</dbReference>
<sequence>MARRAASAADDDRRFRRLAAQLGVSRHVLGPEDAAEAVVTAGNGADSGPEPAPHAAADADESPVDEEIEIEAVNDEENERRRRRTMLGSSRSLYRRGISQFDDHLSQLSPGQQPFGRTNRLQQTPQQRAAADGSEAVMKKFYEIQVGKIRAQLALSLQAQRELEKALQQERASWQEKAAEKEHKLTDERDRVEKDLEQVRAELGAALTRLKMEKTHFATLQISDALAEQLSRQSEEDLSIREYIQLAIHSKVRKLETELEICRRELEALQKSSSADKAAAVGASDEVAQVQRIAEADKRRLQHELELSEATRHELENQIKALVEQLDGMKEEQRRNEEIYSDQRGLQKESERLKRDLQVLQREHDALTATFDETSTTSSDLHQKIALLTADKTFLQDTNTQLEEQMAKLRTSQYELQEKVNSLQDKHDGNLSASVQLQNETRLHFEKKLDDEMAKFMELSKREIERIRNDGQVVYERENRLLKEARDDALKHVEVLQARLDSVQSALDEKASFLLCKLTLQYNITLTVVSISQVKLTLEEKVTNARNARLEIEMLSQKVEAHKEEFARLETTSTTRITQLEAALGVERNKLKEYELLEIDLDGAVVQTGEIAAGEKGEAGGGSKLQEVMTTFGAIPTTTKRRFQQSVLLAQRVVKSQREAIALEQTLNEVSSERARLQQEVVELKAKLASFHQPQSYLVRWFIASSCCAVYLYDYSFCWQIDKLTRREQELQGAVRRSQEAQSQLQQLRTQYHQLQDANASLQHQLQQLLSRRGDLDALKATVQLLRGKLQTTNHTKQLVPASQMAHHHEFLKAPATANAVDASPIISSFAKVSPPPSIASKMTQPPTPLRQKDDPSLDRPASEVASSTSSISSAPRPSAAMAARFLRPLRRTATSTLGSRTLANAARNPDEALKADFKRWLGKEVVLLTVIVAAGATGVHFYQNRDSAPVKQVERLVKQAEQSAKEGDPKQALKHCLHAYDVIKSTNPHDRHLFELAFSIAAQYESLERGVPATNYYLDALEHNSREMKVAKRERNRVVTLDRIAQSYENRGHVQTAERHFKQAVSAYDQNRGRRELSKASNTEAADLAALDREIPAVLFNYSQLLMANKRWSEAGHALQRAMILARASSLSEEYVELIEDAIESVRAAKEAKAAQVAREQQP</sequence>
<accession>H3GZ37</accession>
<evidence type="ECO:0000313" key="4">
    <source>
        <dbReference type="Proteomes" id="UP000005238"/>
    </source>
</evidence>
<dbReference type="VEuPathDB" id="FungiDB:KRP23_12929"/>
<dbReference type="Gene3D" id="1.25.40.10">
    <property type="entry name" value="Tetratricopeptide repeat domain"/>
    <property type="match status" value="1"/>
</dbReference>